<dbReference type="AlphaFoldDB" id="A0A2K9PJM1"/>
<evidence type="ECO:0000313" key="2">
    <source>
        <dbReference type="Proteomes" id="UP000235826"/>
    </source>
</evidence>
<dbReference type="InterPro" id="IPR027417">
    <property type="entry name" value="P-loop_NTPase"/>
</dbReference>
<dbReference type="EMBL" id="CP025791">
    <property type="protein sequence ID" value="AUP77261.1"/>
    <property type="molecule type" value="Genomic_DNA"/>
</dbReference>
<dbReference type="RefSeq" id="WP_102753921.1">
    <property type="nucleotide sequence ID" value="NZ_CP025791.1"/>
</dbReference>
<dbReference type="Proteomes" id="UP000235826">
    <property type="component" value="Chromosome"/>
</dbReference>
<dbReference type="KEGG" id="fek:C1H87_00420"/>
<gene>
    <name evidence="1" type="ORF">C1H87_00420</name>
</gene>
<proteinExistence type="predicted"/>
<name>A0A2K9PJM1_9FLAO</name>
<evidence type="ECO:0000313" key="1">
    <source>
        <dbReference type="EMBL" id="AUP77261.1"/>
    </source>
</evidence>
<dbReference type="OrthoDB" id="1777757at2"/>
<protein>
    <submittedName>
        <fullName evidence="1">Uncharacterized protein</fullName>
    </submittedName>
</protein>
<organism evidence="1 2">
    <name type="scientific">Flavivirga eckloniae</name>
    <dbReference type="NCBI Taxonomy" id="1803846"/>
    <lineage>
        <taxon>Bacteria</taxon>
        <taxon>Pseudomonadati</taxon>
        <taxon>Bacteroidota</taxon>
        <taxon>Flavobacteriia</taxon>
        <taxon>Flavobacteriales</taxon>
        <taxon>Flavobacteriaceae</taxon>
        <taxon>Flavivirga</taxon>
    </lineage>
</organism>
<dbReference type="Gene3D" id="3.40.50.300">
    <property type="entry name" value="P-loop containing nucleotide triphosphate hydrolases"/>
    <property type="match status" value="1"/>
</dbReference>
<dbReference type="SUPFAM" id="SSF52540">
    <property type="entry name" value="P-loop containing nucleoside triphosphate hydrolases"/>
    <property type="match status" value="1"/>
</dbReference>
<sequence length="276" mass="32944">MIIEFIAAPGSGKTYFSNKLYAHLEEAIRGTGVKLFNRADINEIKREKLSTNSKHKTRFKILFSYIKVMDFYLLRSIINLFLFSKYSFKVKSNLSLYLLDIFQNYKIIDGIEKEHNNKCIFILDEGFLHASSICMDECTIENLKNFFKKIKNTKWKNNKQLYVFIDCNTTELYTRLTERDEGWPPNWKHLNPKEKRKVLKKSYSRFKTKRNFISKKKKKKKYYLIDNSEYFSNDELFFEEILKKINKLDKELIDNSKTNMILSLVMSKINENSNIT</sequence>
<reference evidence="1 2" key="1">
    <citation type="submission" date="2018-01" db="EMBL/GenBank/DDBJ databases">
        <title>Complete genome sequence of Flavivirga eckloniae ECD14 isolated from seaweed Ecklonia cava.</title>
        <authorList>
            <person name="Lee J.H."/>
            <person name="Baik K.S."/>
            <person name="Seong C.N."/>
        </authorList>
    </citation>
    <scope>NUCLEOTIDE SEQUENCE [LARGE SCALE GENOMIC DNA]</scope>
    <source>
        <strain evidence="1 2">ECD14</strain>
    </source>
</reference>
<accession>A0A2K9PJM1</accession>
<keyword evidence="2" id="KW-1185">Reference proteome</keyword>